<evidence type="ECO:0000259" key="2">
    <source>
        <dbReference type="Pfam" id="PF24173"/>
    </source>
</evidence>
<dbReference type="Pfam" id="PF24181">
    <property type="entry name" value="TPR_TTI1_C"/>
    <property type="match status" value="1"/>
</dbReference>
<dbReference type="Proteomes" id="UP000813385">
    <property type="component" value="Unassembled WGS sequence"/>
</dbReference>
<dbReference type="InterPro" id="IPR016024">
    <property type="entry name" value="ARM-type_fold"/>
</dbReference>
<dbReference type="Pfam" id="PF24173">
    <property type="entry name" value="TPR_TTI1_N"/>
    <property type="match status" value="1"/>
</dbReference>
<dbReference type="OrthoDB" id="49511at2759"/>
<dbReference type="SUPFAM" id="SSF48371">
    <property type="entry name" value="ARM repeat"/>
    <property type="match status" value="1"/>
</dbReference>
<dbReference type="PANTHER" id="PTHR18460">
    <property type="entry name" value="TEL2 INTERACTING PROTEIN 1 TTI1 FAMILY MEMBER"/>
    <property type="match status" value="1"/>
</dbReference>
<dbReference type="InterPro" id="IPR057566">
    <property type="entry name" value="TPR_TTI1_N"/>
</dbReference>
<dbReference type="PANTHER" id="PTHR18460:SF3">
    <property type="entry name" value="TELO2-INTERACTING PROTEIN 1 HOMOLOG"/>
    <property type="match status" value="1"/>
</dbReference>
<dbReference type="InterPro" id="IPR057567">
    <property type="entry name" value="TPR_TTI1_C"/>
</dbReference>
<evidence type="ECO:0000313" key="5">
    <source>
        <dbReference type="Proteomes" id="UP000813385"/>
    </source>
</evidence>
<dbReference type="GO" id="GO:0005737">
    <property type="term" value="C:cytoplasm"/>
    <property type="evidence" value="ECO:0007669"/>
    <property type="project" value="TreeGrafter"/>
</dbReference>
<accession>A0A8K0X039</accession>
<feature type="region of interest" description="Disordered" evidence="1">
    <location>
        <begin position="738"/>
        <end position="819"/>
    </location>
</feature>
<keyword evidence="5" id="KW-1185">Reference proteome</keyword>
<dbReference type="InterPro" id="IPR011989">
    <property type="entry name" value="ARM-like"/>
</dbReference>
<evidence type="ECO:0000256" key="1">
    <source>
        <dbReference type="SAM" id="MobiDB-lite"/>
    </source>
</evidence>
<feature type="region of interest" description="Disordered" evidence="1">
    <location>
        <begin position="934"/>
        <end position="956"/>
    </location>
</feature>
<dbReference type="EMBL" id="JAGPXD010000005">
    <property type="protein sequence ID" value="KAH7354109.1"/>
    <property type="molecule type" value="Genomic_DNA"/>
</dbReference>
<protein>
    <submittedName>
        <fullName evidence="4">HEAT repeat protein</fullName>
    </submittedName>
</protein>
<dbReference type="InterPro" id="IPR016441">
    <property type="entry name" value="Tti1"/>
</dbReference>
<dbReference type="Gene3D" id="1.25.10.10">
    <property type="entry name" value="Leucine-rich Repeat Variant"/>
    <property type="match status" value="2"/>
</dbReference>
<name>A0A8K0X039_9PEZI</name>
<dbReference type="InterPro" id="IPR049362">
    <property type="entry name" value="TTI1_rpt"/>
</dbReference>
<evidence type="ECO:0000259" key="3">
    <source>
        <dbReference type="Pfam" id="PF24181"/>
    </source>
</evidence>
<feature type="domain" description="TTI1 N-terminal TPR" evidence="2">
    <location>
        <begin position="14"/>
        <end position="349"/>
    </location>
</feature>
<reference evidence="4" key="1">
    <citation type="journal article" date="2021" name="Nat. Commun.">
        <title>Genetic determinants of endophytism in the Arabidopsis root mycobiome.</title>
        <authorList>
            <person name="Mesny F."/>
            <person name="Miyauchi S."/>
            <person name="Thiergart T."/>
            <person name="Pickel B."/>
            <person name="Atanasova L."/>
            <person name="Karlsson M."/>
            <person name="Huettel B."/>
            <person name="Barry K.W."/>
            <person name="Haridas S."/>
            <person name="Chen C."/>
            <person name="Bauer D."/>
            <person name="Andreopoulos W."/>
            <person name="Pangilinan J."/>
            <person name="LaButti K."/>
            <person name="Riley R."/>
            <person name="Lipzen A."/>
            <person name="Clum A."/>
            <person name="Drula E."/>
            <person name="Henrissat B."/>
            <person name="Kohler A."/>
            <person name="Grigoriev I.V."/>
            <person name="Martin F.M."/>
            <person name="Hacquard S."/>
        </authorList>
    </citation>
    <scope>NUCLEOTIDE SEQUENCE</scope>
    <source>
        <strain evidence="4">MPI-CAGE-AT-0016</strain>
    </source>
</reference>
<dbReference type="Pfam" id="PF21547">
    <property type="entry name" value="TTI1"/>
    <property type="match status" value="1"/>
</dbReference>
<organism evidence="4 5">
    <name type="scientific">Plectosphaerella cucumerina</name>
    <dbReference type="NCBI Taxonomy" id="40658"/>
    <lineage>
        <taxon>Eukaryota</taxon>
        <taxon>Fungi</taxon>
        <taxon>Dikarya</taxon>
        <taxon>Ascomycota</taxon>
        <taxon>Pezizomycotina</taxon>
        <taxon>Sordariomycetes</taxon>
        <taxon>Hypocreomycetidae</taxon>
        <taxon>Glomerellales</taxon>
        <taxon>Plectosphaerellaceae</taxon>
        <taxon>Plectosphaerella</taxon>
    </lineage>
</organism>
<feature type="domain" description="TTI1 C-terminal TPR" evidence="3">
    <location>
        <begin position="723"/>
        <end position="913"/>
    </location>
</feature>
<sequence>MTSNSSTPARNEFFQQLKKYCVPISSHALRGDDGPQAIRELTELTEQLNVVIRTQLDQDPSVLNDKLADYVFFPLSHVLRHQVKHPARLIEACLRCTGMLISYGWKAALPPQMVEQLLILLTFIVGGVPGQEETHKPPEEVVVEAFTCLAALITNASASAASAASLVDAKNIPALGHAVTVVLESVVDGETPEIKAQALHVLKAMFLGIKDHAALATFLPGVVSNLARLLATPAREKTRVLVSAVESLRTVLIAVLSDLRTRSILAKPPSEDEAKPEETQGDKILSAPWLRATTMQIRLALVGVLKLRTYQSEEVREAVGSLALALLDECHTTLENCTPLLVETAIMLAPEEAPSFPALTSLSDLATIYPELGETIKATVYAWITGLRRVVQSADEDKKQTALRNVLRGTRLVAQLRLDSSTLDDAVSLALRESVSSLIQVDRQRPAVHSLSADLQVLGDRERCALGAPAAEFPLVLLPQESQAGTRSEMLALLSGVGNAAHQVKLSLEMLDYARDSEGALQVSSFWLSFELTKAALRASSDMDDFLDFSSVTDSFEDPKTALDELYAYSASLLDAYGEPSEADWKMQAIALEVVAFAASQSKEAFRPELIDVLYPIATLLGSPEPGLRAHAITTLDMLAAYCGYTSVSELIVGNADYMVNSISLRMNTLDITPASTRVLIMMTRLTGPRLIPYLDDVVASIFAALDNYHGYPVFVESLFAVLKEVVEQGVKSTKLLEAGRETASSGHRKQLPPATDLNDVLRLLDTRKQRKKDREEEDAAMEAIKGHPSQPWGSNPEGAADPAAEESGTELEKEKPPKTPTYILLEKVASLTQHYLTSPTPTLRKSLLDLLSAVSPALARDEDAFLPLVNAIWPVTISRLRDSEPFVVLAACDALASLCATAGDFLSSRVRTEWQDGLGRWCRTKKDEALRKTPRAAQIRNSAPSSSPSPSSSLRIGVDASPALSRGLGMLELRQSSSSSGEVAYGTGLGRFASAAQTWEAVVAMLVAVVSHVRVPDDIFDEILALLADRLGRDESVRSALEVVNADAVWFAMYERGMIGDMDTPHMDHVVFRPLEVFT</sequence>
<comment type="caution">
    <text evidence="4">The sequence shown here is derived from an EMBL/GenBank/DDBJ whole genome shotgun (WGS) entry which is preliminary data.</text>
</comment>
<feature type="compositionally biased region" description="Low complexity" evidence="1">
    <location>
        <begin position="943"/>
        <end position="954"/>
    </location>
</feature>
<dbReference type="InterPro" id="IPR052587">
    <property type="entry name" value="TELO2-interacting_protein_1"/>
</dbReference>
<dbReference type="AlphaFoldDB" id="A0A8K0X039"/>
<evidence type="ECO:0000313" key="4">
    <source>
        <dbReference type="EMBL" id="KAH7354109.1"/>
    </source>
</evidence>
<dbReference type="PIRSF" id="PIRSF005250">
    <property type="entry name" value="UCP005250"/>
    <property type="match status" value="1"/>
</dbReference>
<gene>
    <name evidence="4" type="ORF">B0T11DRAFT_342260</name>
</gene>
<proteinExistence type="predicted"/>